<keyword evidence="3" id="KW-0378">Hydrolase</keyword>
<accession>C3J851</accession>
<evidence type="ECO:0000256" key="3">
    <source>
        <dbReference type="ARBA" id="ARBA00022807"/>
    </source>
</evidence>
<evidence type="ECO:0000313" key="5">
    <source>
        <dbReference type="EMBL" id="EEN83762.1"/>
    </source>
</evidence>
<dbReference type="InterPro" id="IPR021615">
    <property type="entry name" value="Omp28"/>
</dbReference>
<dbReference type="STRING" id="553175.POREN0001_1294"/>
<dbReference type="GO" id="GO:0006508">
    <property type="term" value="P:proteolysis"/>
    <property type="evidence" value="ECO:0007669"/>
    <property type="project" value="UniProtKB-KW"/>
</dbReference>
<keyword evidence="6" id="KW-1185">Reference proteome</keyword>
<dbReference type="GO" id="GO:0008234">
    <property type="term" value="F:cysteine-type peptidase activity"/>
    <property type="evidence" value="ECO:0007669"/>
    <property type="project" value="UniProtKB-KW"/>
</dbReference>
<dbReference type="NCBIfam" id="NF033782">
    <property type="entry name" value="lipoprot_Omp28"/>
    <property type="match status" value="1"/>
</dbReference>
<dbReference type="EMBL" id="ACNN01000005">
    <property type="protein sequence ID" value="EEN83762.1"/>
    <property type="molecule type" value="Genomic_DNA"/>
</dbReference>
<gene>
    <name evidence="5" type="ORF">POREN0001_1294</name>
</gene>
<dbReference type="Proteomes" id="UP000004295">
    <property type="component" value="Unassembled WGS sequence"/>
</dbReference>
<keyword evidence="3" id="KW-0788">Thiol protease</keyword>
<evidence type="ECO:0000256" key="4">
    <source>
        <dbReference type="ARBA" id="ARBA00023026"/>
    </source>
</evidence>
<dbReference type="eggNOG" id="ENOG5032UCK">
    <property type="taxonomic scope" value="Bacteria"/>
</dbReference>
<comment type="caution">
    <text evidence="5">The sequence shown here is derived from an EMBL/GenBank/DDBJ whole genome shotgun (WGS) entry which is preliminary data.</text>
</comment>
<dbReference type="AlphaFoldDB" id="C3J851"/>
<dbReference type="Pfam" id="PF11551">
    <property type="entry name" value="Omp28"/>
    <property type="match status" value="1"/>
</dbReference>
<name>C3J851_POREA</name>
<evidence type="ECO:0008006" key="7">
    <source>
        <dbReference type="Google" id="ProtNLM"/>
    </source>
</evidence>
<evidence type="ECO:0000313" key="6">
    <source>
        <dbReference type="Proteomes" id="UP000004295"/>
    </source>
</evidence>
<dbReference type="InterPro" id="IPR013783">
    <property type="entry name" value="Ig-like_fold"/>
</dbReference>
<dbReference type="Gene3D" id="2.60.40.10">
    <property type="entry name" value="Immunoglobulins"/>
    <property type="match status" value="1"/>
</dbReference>
<proteinExistence type="inferred from homology"/>
<organism evidence="5 6">
    <name type="scientific">Porphyromonas endodontalis (strain ATCC 35406 / DSM 24491 / JCM 8526 / CCUG 16442 / BCRC 14492 / NCTC 13058 / HG 370)</name>
    <name type="common">Bacteroides endodontalis</name>
    <dbReference type="NCBI Taxonomy" id="553175"/>
    <lineage>
        <taxon>Bacteria</taxon>
        <taxon>Pseudomonadati</taxon>
        <taxon>Bacteroidota</taxon>
        <taxon>Bacteroidia</taxon>
        <taxon>Bacteroidales</taxon>
        <taxon>Porphyromonadaceae</taxon>
        <taxon>Porphyromonas</taxon>
    </lineage>
</organism>
<sequence length="255" mass="28176">MPEKDRLIPNEVELSKGRSVLIEDYSGVGCVNCPTAAKAIAEAASAHGDKVVIVALHGSNTQIGTRPKEDPKGLYHADAATYLERLQAGGSLPIATFNRRPLASNGGKTFSPMATKWAAEMQAIRELPQLYKLELQVSKQDRKISVQCSASALDLSEELSASLKEHQLYIQLWLVEDHIVAPQHLKKGLDKEYEHNHIFRQALNGIDGEPYDLGKTYNHTGTIDRDVIQLEHCAVVAILYDHKTGEVYEVLKKAL</sequence>
<keyword evidence="2" id="KW-0645">Protease</keyword>
<evidence type="ECO:0000256" key="1">
    <source>
        <dbReference type="ARBA" id="ARBA00006067"/>
    </source>
</evidence>
<protein>
    <recommendedName>
        <fullName evidence="7">Thioredoxin-like fold domain-containing protein</fullName>
    </recommendedName>
</protein>
<comment type="similarity">
    <text evidence="1">Belongs to the peptidase C25 family.</text>
</comment>
<reference evidence="5 6" key="1">
    <citation type="submission" date="2009-04" db="EMBL/GenBank/DDBJ databases">
        <authorList>
            <person name="Sebastian Y."/>
            <person name="Madupu R."/>
            <person name="Durkin A.S."/>
            <person name="Torralba M."/>
            <person name="Methe B."/>
            <person name="Sutton G.G."/>
            <person name="Strausberg R.L."/>
            <person name="Nelson K.E."/>
        </authorList>
    </citation>
    <scope>NUCLEOTIDE SEQUENCE [LARGE SCALE GENOMIC DNA]</scope>
    <source>
        <strain evidence="6">ATCC 35406 / BCRC 14492 / JCM 8526 / NCTC 13058 / HG 370</strain>
    </source>
</reference>
<keyword evidence="4" id="KW-0843">Virulence</keyword>
<evidence type="ECO:0000256" key="2">
    <source>
        <dbReference type="ARBA" id="ARBA00022670"/>
    </source>
</evidence>